<dbReference type="AlphaFoldDB" id="N6TKZ0"/>
<dbReference type="EMBL" id="KB740193">
    <property type="protein sequence ID" value="ENN81089.1"/>
    <property type="molecule type" value="Genomic_DNA"/>
</dbReference>
<reference evidence="1" key="1">
    <citation type="journal article" date="2013" name="Genome Biol.">
        <title>Draft genome of the mountain pine beetle, Dendroctonus ponderosae Hopkins, a major forest pest.</title>
        <authorList>
            <person name="Keeling C.I."/>
            <person name="Yuen M.M."/>
            <person name="Liao N.Y."/>
            <person name="Docking T.R."/>
            <person name="Chan S.K."/>
            <person name="Taylor G.A."/>
            <person name="Palmquist D.L."/>
            <person name="Jackman S.D."/>
            <person name="Nguyen A."/>
            <person name="Li M."/>
            <person name="Henderson H."/>
            <person name="Janes J.K."/>
            <person name="Zhao Y."/>
            <person name="Pandoh P."/>
            <person name="Moore R."/>
            <person name="Sperling F.A."/>
            <person name="Huber D.P."/>
            <person name="Birol I."/>
            <person name="Jones S.J."/>
            <person name="Bohlmann J."/>
        </authorList>
    </citation>
    <scope>NUCLEOTIDE SEQUENCE</scope>
</reference>
<evidence type="ECO:0000313" key="1">
    <source>
        <dbReference type="EMBL" id="ENN81089.1"/>
    </source>
</evidence>
<proteinExistence type="predicted"/>
<accession>N6TKZ0</accession>
<organism evidence="1">
    <name type="scientific">Dendroctonus ponderosae</name>
    <name type="common">Mountain pine beetle</name>
    <dbReference type="NCBI Taxonomy" id="77166"/>
    <lineage>
        <taxon>Eukaryota</taxon>
        <taxon>Metazoa</taxon>
        <taxon>Ecdysozoa</taxon>
        <taxon>Arthropoda</taxon>
        <taxon>Hexapoda</taxon>
        <taxon>Insecta</taxon>
        <taxon>Pterygota</taxon>
        <taxon>Neoptera</taxon>
        <taxon>Endopterygota</taxon>
        <taxon>Coleoptera</taxon>
        <taxon>Polyphaga</taxon>
        <taxon>Cucujiformia</taxon>
        <taxon>Curculionidae</taxon>
        <taxon>Scolytinae</taxon>
        <taxon>Dendroctonus</taxon>
    </lineage>
</organism>
<protein>
    <submittedName>
        <fullName evidence="1">Uncharacterized protein</fullName>
    </submittedName>
</protein>
<dbReference type="HOGENOM" id="CLU_2796588_0_0_1"/>
<gene>
    <name evidence="1" type="ORF">YQE_02457</name>
</gene>
<feature type="non-terminal residue" evidence="1">
    <location>
        <position position="1"/>
    </location>
</feature>
<sequence>MSSKFKNTAFNRFNSRLHRRKESDSYHQRLAEFGMDRLQSALERLGVCGSKRLENNSEQALETRCSHV</sequence>
<name>N6TKZ0_DENPD</name>